<evidence type="ECO:0000313" key="1">
    <source>
        <dbReference type="EMBL" id="KMU73518.1"/>
    </source>
</evidence>
<proteinExistence type="predicted"/>
<dbReference type="AlphaFoldDB" id="A0A0J8QQA2"/>
<dbReference type="EMBL" id="DS268130">
    <property type="protein sequence ID" value="KMU73518.1"/>
    <property type="molecule type" value="Genomic_DNA"/>
</dbReference>
<accession>A0A0J8QQA2</accession>
<reference evidence="2" key="1">
    <citation type="journal article" date="2010" name="Genome Res.">
        <title>Population genomic sequencing of Coccidioides fungi reveals recent hybridization and transposon control.</title>
        <authorList>
            <person name="Neafsey D.E."/>
            <person name="Barker B.M."/>
            <person name="Sharpton T.J."/>
            <person name="Stajich J.E."/>
            <person name="Park D.J."/>
            <person name="Whiston E."/>
            <person name="Hung C.-Y."/>
            <person name="McMahan C."/>
            <person name="White J."/>
            <person name="Sykes S."/>
            <person name="Heiman D."/>
            <person name="Young S."/>
            <person name="Zeng Q."/>
            <person name="Abouelleil A."/>
            <person name="Aftuck L."/>
            <person name="Bessette D."/>
            <person name="Brown A."/>
            <person name="FitzGerald M."/>
            <person name="Lui A."/>
            <person name="Macdonald J.P."/>
            <person name="Priest M."/>
            <person name="Orbach M.J."/>
            <person name="Galgiani J.N."/>
            <person name="Kirkland T.N."/>
            <person name="Cole G.T."/>
            <person name="Birren B.W."/>
            <person name="Henn M.R."/>
            <person name="Taylor J.W."/>
            <person name="Rounsley S.D."/>
        </authorList>
    </citation>
    <scope>NUCLEOTIDE SEQUENCE [LARGE SCALE GENOMIC DNA]</scope>
    <source>
        <strain evidence="2">RMSCC 3703</strain>
    </source>
</reference>
<organism evidence="1 2">
    <name type="scientific">Coccidioides immitis RMSCC 3703</name>
    <dbReference type="NCBI Taxonomy" id="454286"/>
    <lineage>
        <taxon>Eukaryota</taxon>
        <taxon>Fungi</taxon>
        <taxon>Dikarya</taxon>
        <taxon>Ascomycota</taxon>
        <taxon>Pezizomycotina</taxon>
        <taxon>Eurotiomycetes</taxon>
        <taxon>Eurotiomycetidae</taxon>
        <taxon>Onygenales</taxon>
        <taxon>Onygenaceae</taxon>
        <taxon>Coccidioides</taxon>
    </lineage>
</organism>
<dbReference type="Proteomes" id="UP000054559">
    <property type="component" value="Unassembled WGS sequence"/>
</dbReference>
<name>A0A0J8QQA2_COCIT</name>
<evidence type="ECO:0000313" key="2">
    <source>
        <dbReference type="Proteomes" id="UP000054559"/>
    </source>
</evidence>
<protein>
    <submittedName>
        <fullName evidence="1">Uncharacterized protein</fullName>
    </submittedName>
</protein>
<gene>
    <name evidence="1" type="ORF">CISG_03651</name>
</gene>
<sequence length="111" mass="12523">MQHRSRCLGFSKPLPAFTKSVMRGCGATSRNKINLTLNNDSVLLSCFLSSFEADWADIHVVINVKATLWNSRSPLLSLLNTLRRNDRNFPLRWVIGMTCRGGNRDLSELNS</sequence>